<proteinExistence type="inferred from homology"/>
<keyword evidence="5" id="KW-0677">Repeat</keyword>
<accession>A0A0H2S5Y6</accession>
<evidence type="ECO:0000256" key="3">
    <source>
        <dbReference type="ARBA" id="ARBA00022540"/>
    </source>
</evidence>
<dbReference type="FunCoup" id="A0A0H2S5Y6">
    <property type="interactions" value="745"/>
</dbReference>
<protein>
    <recommendedName>
        <fullName evidence="2 8">Eukaryotic translation initiation factor 2A</fullName>
        <shortName evidence="8">eIF-2A</shortName>
    </recommendedName>
</protein>
<dbReference type="Pfam" id="PF08662">
    <property type="entry name" value="eIF2A"/>
    <property type="match status" value="1"/>
</dbReference>
<gene>
    <name evidence="11" type="ORF">SCHPADRAFT_864780</name>
</gene>
<dbReference type="PANTHER" id="PTHR13227:SF0">
    <property type="entry name" value="EUKARYOTIC TRANSLATION INITIATION FACTOR 2A"/>
    <property type="match status" value="1"/>
</dbReference>
<evidence type="ECO:0000256" key="6">
    <source>
        <dbReference type="ARBA" id="ARBA00022845"/>
    </source>
</evidence>
<dbReference type="STRING" id="27342.A0A0H2S5Y6"/>
<evidence type="ECO:0000256" key="4">
    <source>
        <dbReference type="ARBA" id="ARBA00022574"/>
    </source>
</evidence>
<dbReference type="GO" id="GO:0003729">
    <property type="term" value="F:mRNA binding"/>
    <property type="evidence" value="ECO:0007669"/>
    <property type="project" value="TreeGrafter"/>
</dbReference>
<comment type="similarity">
    <text evidence="1 8">Belongs to the WD repeat EIF2A family.</text>
</comment>
<name>A0A0H2S5Y6_9AGAM</name>
<evidence type="ECO:0000256" key="7">
    <source>
        <dbReference type="ARBA" id="ARBA00022917"/>
    </source>
</evidence>
<dbReference type="InterPro" id="IPR013979">
    <property type="entry name" value="TIF_beta_prop-like"/>
</dbReference>
<keyword evidence="4" id="KW-0853">WD repeat</keyword>
<evidence type="ECO:0000313" key="12">
    <source>
        <dbReference type="Proteomes" id="UP000053477"/>
    </source>
</evidence>
<keyword evidence="6 8" id="KW-0810">Translation regulation</keyword>
<feature type="compositionally biased region" description="Basic residues" evidence="9">
    <location>
        <begin position="536"/>
        <end position="546"/>
    </location>
</feature>
<dbReference type="GO" id="GO:0000049">
    <property type="term" value="F:tRNA binding"/>
    <property type="evidence" value="ECO:0007669"/>
    <property type="project" value="UniProtKB-UniRule"/>
</dbReference>
<evidence type="ECO:0000259" key="10">
    <source>
        <dbReference type="Pfam" id="PF08662"/>
    </source>
</evidence>
<organism evidence="11 12">
    <name type="scientific">Schizopora paradoxa</name>
    <dbReference type="NCBI Taxonomy" id="27342"/>
    <lineage>
        <taxon>Eukaryota</taxon>
        <taxon>Fungi</taxon>
        <taxon>Dikarya</taxon>
        <taxon>Basidiomycota</taxon>
        <taxon>Agaricomycotina</taxon>
        <taxon>Agaricomycetes</taxon>
        <taxon>Hymenochaetales</taxon>
        <taxon>Schizoporaceae</taxon>
        <taxon>Schizopora</taxon>
    </lineage>
</organism>
<dbReference type="SUPFAM" id="SSF82171">
    <property type="entry name" value="DPP6 N-terminal domain-like"/>
    <property type="match status" value="1"/>
</dbReference>
<keyword evidence="12" id="KW-1185">Reference proteome</keyword>
<dbReference type="GO" id="GO:0043022">
    <property type="term" value="F:ribosome binding"/>
    <property type="evidence" value="ECO:0007669"/>
    <property type="project" value="UniProtKB-UniRule"/>
</dbReference>
<comment type="function">
    <text evidence="8">Functions in the early steps of protein synthesis of a small number of specific mRNAs. Acts by directing the binding of methionyl-tRNAi to 40S ribosomal subunits. In contrast to the eIF-2 complex, it binds methionyl-tRNAi to 40S subunits in a codon-dependent manner, whereas the eIF-2 complex binds methionyl-tRNAi to 40S subunits in a GTP-dependent manner.</text>
</comment>
<evidence type="ECO:0000256" key="9">
    <source>
        <dbReference type="SAM" id="MobiDB-lite"/>
    </source>
</evidence>
<dbReference type="PIRSF" id="PIRSF017222">
    <property type="entry name" value="eIF2A"/>
    <property type="match status" value="1"/>
</dbReference>
<dbReference type="GO" id="GO:0022627">
    <property type="term" value="C:cytosolic small ribosomal subunit"/>
    <property type="evidence" value="ECO:0007669"/>
    <property type="project" value="TreeGrafter"/>
</dbReference>
<reference evidence="11 12" key="1">
    <citation type="submission" date="2015-04" db="EMBL/GenBank/DDBJ databases">
        <title>Complete genome sequence of Schizopora paradoxa KUC8140, a cosmopolitan wood degrader in East Asia.</title>
        <authorList>
            <consortium name="DOE Joint Genome Institute"/>
            <person name="Min B."/>
            <person name="Park H."/>
            <person name="Jang Y."/>
            <person name="Kim J.-J."/>
            <person name="Kim K.H."/>
            <person name="Pangilinan J."/>
            <person name="Lipzen A."/>
            <person name="Riley R."/>
            <person name="Grigoriev I.V."/>
            <person name="Spatafora J.W."/>
            <person name="Choi I.-G."/>
        </authorList>
    </citation>
    <scope>NUCLEOTIDE SEQUENCE [LARGE SCALE GENOMIC DNA]</scope>
    <source>
        <strain evidence="11 12">KUC8140</strain>
    </source>
</reference>
<dbReference type="AlphaFoldDB" id="A0A0H2S5Y6"/>
<dbReference type="Gene3D" id="2.130.10.10">
    <property type="entry name" value="YVTN repeat-like/Quinoprotein amine dehydrogenase"/>
    <property type="match status" value="1"/>
</dbReference>
<evidence type="ECO:0000313" key="11">
    <source>
        <dbReference type="EMBL" id="KLO19680.1"/>
    </source>
</evidence>
<feature type="region of interest" description="Disordered" evidence="9">
    <location>
        <begin position="440"/>
        <end position="595"/>
    </location>
</feature>
<dbReference type="OrthoDB" id="2194683at2759"/>
<dbReference type="InParanoid" id="A0A0H2S5Y6"/>
<evidence type="ECO:0000256" key="8">
    <source>
        <dbReference type="PIRNR" id="PIRNR017222"/>
    </source>
</evidence>
<dbReference type="InterPro" id="IPR011387">
    <property type="entry name" value="TIF2A"/>
</dbReference>
<evidence type="ECO:0000256" key="1">
    <source>
        <dbReference type="ARBA" id="ARBA00009573"/>
    </source>
</evidence>
<evidence type="ECO:0000256" key="2">
    <source>
        <dbReference type="ARBA" id="ARBA00013819"/>
    </source>
</evidence>
<feature type="domain" description="Translation initiation factor beta propellor-like" evidence="10">
    <location>
        <begin position="209"/>
        <end position="402"/>
    </location>
</feature>
<dbReference type="PANTHER" id="PTHR13227">
    <property type="entry name" value="EUKARYOTIC TRANSLATION INITIATION FACTOR 2A"/>
    <property type="match status" value="1"/>
</dbReference>
<dbReference type="Proteomes" id="UP000053477">
    <property type="component" value="Unassembled WGS sequence"/>
</dbReference>
<keyword evidence="3 8" id="KW-0396">Initiation factor</keyword>
<dbReference type="GO" id="GO:0006417">
    <property type="term" value="P:regulation of translation"/>
    <property type="evidence" value="ECO:0007669"/>
    <property type="project" value="UniProtKB-KW"/>
</dbReference>
<sequence>MSQQYAYRSQKTLGLVGGTPDYESLKGFESPSSTCRLFSYSPDGRLFAYILPDGVHIHYSENAELLREITLPNVLDVKFSPRATYIMTWERPVKQEEGVQHKNLKLFSVSTGEELTSFTQKAYEGWALQFTISESHAIRLVNQEVQVFQPANWEGGVVDNVKVEDVTNVSLSPGLNPSLAVFVKEKNGKPANIRIYSLLSLASPPTCTKSTFRAEHATFKWNTIGTQVLALVRTDVDASGKSYYGETRLYLLSAAGNFDRIVENPKEGPIHDFAWNPNSKEFAIVCGFTPSKTVILDSRTKVVHDFGASPNNFVSFSPQGRLIALAGFGNMSNPINIYDRKTLEKVASIDAPNTTECEWSPDGRFLITATLSPRLRVDNGIKIWHCTGILLHVQLQDELYQVSWRPAPVDAVAPFPPTMPPAPEPNASVGLFTATAKQVPAKPAGAYRPPGARGTETPSYFKRRDGPDDEPASGSTTPTRYGRSPAPGAPNGNQGGNGNAFYSNGNSRNGSKRYIPGAAPSPSPVRGGGPAEGGKKGGKNAKKKDGKKKESGSGAATPVGDGGGGKIDLSSLQVPPVSGEESVPPTPGIDGSALDATSKKIRKLTKKLKEIEELKAKVKQGERLEATQVNKISSEDEVRSELAQLTASST</sequence>
<feature type="compositionally biased region" description="Low complexity" evidence="9">
    <location>
        <begin position="574"/>
        <end position="583"/>
    </location>
</feature>
<keyword evidence="7 8" id="KW-0648">Protein biosynthesis</keyword>
<evidence type="ECO:0000256" key="5">
    <source>
        <dbReference type="ARBA" id="ARBA00022737"/>
    </source>
</evidence>
<dbReference type="GO" id="GO:0003743">
    <property type="term" value="F:translation initiation factor activity"/>
    <property type="evidence" value="ECO:0007669"/>
    <property type="project" value="UniProtKB-UniRule"/>
</dbReference>
<dbReference type="InterPro" id="IPR015943">
    <property type="entry name" value="WD40/YVTN_repeat-like_dom_sf"/>
</dbReference>
<dbReference type="EMBL" id="KQ085885">
    <property type="protein sequence ID" value="KLO19680.1"/>
    <property type="molecule type" value="Genomic_DNA"/>
</dbReference>